<dbReference type="InterPro" id="IPR036390">
    <property type="entry name" value="WH_DNA-bd_sf"/>
</dbReference>
<name>A0ABV3TJB5_9RHOB</name>
<dbReference type="PROSITE" id="PS00894">
    <property type="entry name" value="HTH_DEOR_1"/>
    <property type="match status" value="1"/>
</dbReference>
<dbReference type="Gene3D" id="3.30.750.70">
    <property type="entry name" value="4-hydroxybutyrate coenzyme like domains"/>
    <property type="match status" value="1"/>
</dbReference>
<dbReference type="PRINTS" id="PR00037">
    <property type="entry name" value="HTHLACR"/>
</dbReference>
<dbReference type="PANTHER" id="PTHR30363:SF4">
    <property type="entry name" value="GLYCEROL-3-PHOSPHATE REGULON REPRESSOR"/>
    <property type="match status" value="1"/>
</dbReference>
<evidence type="ECO:0000256" key="1">
    <source>
        <dbReference type="ARBA" id="ARBA00022491"/>
    </source>
</evidence>
<keyword evidence="3 6" id="KW-0238">DNA-binding</keyword>
<protein>
    <submittedName>
        <fullName evidence="6">DeoR/GlpR family DNA-binding transcription regulator</fullName>
    </submittedName>
</protein>
<keyword evidence="1" id="KW-0678">Repressor</keyword>
<proteinExistence type="predicted"/>
<dbReference type="SMART" id="SM01134">
    <property type="entry name" value="DeoRC"/>
    <property type="match status" value="1"/>
</dbReference>
<evidence type="ECO:0000256" key="2">
    <source>
        <dbReference type="ARBA" id="ARBA00023015"/>
    </source>
</evidence>
<dbReference type="Pfam" id="PF08220">
    <property type="entry name" value="HTH_DeoR"/>
    <property type="match status" value="1"/>
</dbReference>
<dbReference type="EMBL" id="JBFRYC010000004">
    <property type="protein sequence ID" value="MEX1661676.1"/>
    <property type="molecule type" value="Genomic_DNA"/>
</dbReference>
<keyword evidence="4" id="KW-0804">Transcription</keyword>
<sequence>MDSFSERQREILERVSGIGHLTIESCAQIYGVSPQTIRRDVNELCAAGALRRVHGGVELPQNENLQYTSRRMLNGAAKRAIGHAFAAHVPSGSSLAVSIGTTPEYAIQKLRHQSDLMVLTNNLNIALFACDQEGWSVRVPGGAVRAGDRDILGPQVEDFFGRYQVDFGVFGVGGVAEDGTLLDFSEDEVAARIAISRNCRRSVLLLDSTKFGRSAHVRGGHLSELDLVICDAALPEQHRAALEDISVDVVIAEAQP</sequence>
<dbReference type="InterPro" id="IPR037171">
    <property type="entry name" value="NagB/RpiA_transferase-like"/>
</dbReference>
<dbReference type="InterPro" id="IPR001034">
    <property type="entry name" value="DeoR_HTH"/>
</dbReference>
<evidence type="ECO:0000313" key="6">
    <source>
        <dbReference type="EMBL" id="MEX1661676.1"/>
    </source>
</evidence>
<dbReference type="PROSITE" id="PS51000">
    <property type="entry name" value="HTH_DEOR_2"/>
    <property type="match status" value="1"/>
</dbReference>
<accession>A0ABV3TJB5</accession>
<evidence type="ECO:0000256" key="3">
    <source>
        <dbReference type="ARBA" id="ARBA00023125"/>
    </source>
</evidence>
<dbReference type="Pfam" id="PF00455">
    <property type="entry name" value="DeoRC"/>
    <property type="match status" value="1"/>
</dbReference>
<keyword evidence="2" id="KW-0805">Transcription regulation</keyword>
<feature type="domain" description="HTH deoR-type" evidence="5">
    <location>
        <begin position="4"/>
        <end position="59"/>
    </location>
</feature>
<dbReference type="Proteomes" id="UP001557465">
    <property type="component" value="Unassembled WGS sequence"/>
</dbReference>
<dbReference type="InterPro" id="IPR050313">
    <property type="entry name" value="Carb_Metab_HTH_regulators"/>
</dbReference>
<dbReference type="PANTHER" id="PTHR30363">
    <property type="entry name" value="HTH-TYPE TRANSCRIPTIONAL REGULATOR SRLR-RELATED"/>
    <property type="match status" value="1"/>
</dbReference>
<keyword evidence="7" id="KW-1185">Reference proteome</keyword>
<reference evidence="6 7" key="1">
    <citation type="journal article" date="2011" name="Int. J. Syst. Evol. Microbiol.">
        <title>Zhongshania antarctica gen. nov., sp. nov. and Zhongshania guokunii sp. nov., gammaproteobacteria respectively isolated from coastal attached (fast) ice and surface seawater of the Antarctic.</title>
        <authorList>
            <person name="Li H.J."/>
            <person name="Zhang X.Y."/>
            <person name="Chen C.X."/>
            <person name="Zhang Y.J."/>
            <person name="Gao Z.M."/>
            <person name="Yu Y."/>
            <person name="Chen X.L."/>
            <person name="Chen B."/>
            <person name="Zhang Y.Z."/>
        </authorList>
    </citation>
    <scope>NUCLEOTIDE SEQUENCE [LARGE SCALE GENOMIC DNA]</scope>
    <source>
        <strain evidence="6 7">15-R06ZXC-3</strain>
    </source>
</reference>
<dbReference type="SUPFAM" id="SSF100950">
    <property type="entry name" value="NagB/RpiA/CoA transferase-like"/>
    <property type="match status" value="1"/>
</dbReference>
<dbReference type="SUPFAM" id="SSF46785">
    <property type="entry name" value="Winged helix' DNA-binding domain"/>
    <property type="match status" value="1"/>
</dbReference>
<dbReference type="RefSeq" id="WP_368391659.1">
    <property type="nucleotide sequence ID" value="NZ_JBFRYC010000004.1"/>
</dbReference>
<dbReference type="SMART" id="SM00420">
    <property type="entry name" value="HTH_DEOR"/>
    <property type="match status" value="1"/>
</dbReference>
<dbReference type="GO" id="GO:0003677">
    <property type="term" value="F:DNA binding"/>
    <property type="evidence" value="ECO:0007669"/>
    <property type="project" value="UniProtKB-KW"/>
</dbReference>
<evidence type="ECO:0000259" key="5">
    <source>
        <dbReference type="PROSITE" id="PS51000"/>
    </source>
</evidence>
<dbReference type="InterPro" id="IPR014036">
    <property type="entry name" value="DeoR-like_C"/>
</dbReference>
<comment type="caution">
    <text evidence="6">The sequence shown here is derived from an EMBL/GenBank/DDBJ whole genome shotgun (WGS) entry which is preliminary data.</text>
</comment>
<organism evidence="6 7">
    <name type="scientific">Thioclava arctica</name>
    <dbReference type="NCBI Taxonomy" id="3238301"/>
    <lineage>
        <taxon>Bacteria</taxon>
        <taxon>Pseudomonadati</taxon>
        <taxon>Pseudomonadota</taxon>
        <taxon>Alphaproteobacteria</taxon>
        <taxon>Rhodobacterales</taxon>
        <taxon>Paracoccaceae</taxon>
        <taxon>Thioclava</taxon>
    </lineage>
</organism>
<evidence type="ECO:0000256" key="4">
    <source>
        <dbReference type="ARBA" id="ARBA00023163"/>
    </source>
</evidence>
<dbReference type="InterPro" id="IPR018356">
    <property type="entry name" value="Tscrpt_reg_HTH_DeoR_CS"/>
</dbReference>
<gene>
    <name evidence="6" type="ORF">AB4874_08410</name>
</gene>
<evidence type="ECO:0000313" key="7">
    <source>
        <dbReference type="Proteomes" id="UP001557465"/>
    </source>
</evidence>